<dbReference type="GO" id="GO:0046872">
    <property type="term" value="F:metal ion binding"/>
    <property type="evidence" value="ECO:0007669"/>
    <property type="project" value="UniProtKB-KW"/>
</dbReference>
<gene>
    <name evidence="4" type="primary">pdxA_2</name>
    <name evidence="4" type="ORF">So717_41200</name>
</gene>
<evidence type="ECO:0000256" key="1">
    <source>
        <dbReference type="ARBA" id="ARBA00022723"/>
    </source>
</evidence>
<evidence type="ECO:0000256" key="3">
    <source>
        <dbReference type="ARBA" id="ARBA00023027"/>
    </source>
</evidence>
<dbReference type="PANTHER" id="PTHR30004:SF3">
    <property type="entry name" value="4-HYDROXYTHREONINE-4-PHOSPHATE DEHYDROGENASE 2-RELATED"/>
    <property type="match status" value="1"/>
</dbReference>
<evidence type="ECO:0000313" key="4">
    <source>
        <dbReference type="EMBL" id="GFE52367.1"/>
    </source>
</evidence>
<comment type="caution">
    <text evidence="4">The sequence shown here is derived from an EMBL/GenBank/DDBJ whole genome shotgun (WGS) entry which is preliminary data.</text>
</comment>
<sequence length="346" mass="36820">MSKKTIALVQGDPAGIGPELLIRLLSEPDVRAAANLVVIGAPEVFARGEEQMGVTIDGLRHAAIDAPLEVADGEILHLDLPIDGIGDVPVAETSAAGGRSSMEGLRRGFERKQAGEIDGLVFMPFNKESMHKGGNVFADELGFARDFFGLTTRASEFNVANGMWNGRVTSHVAMKDVPELLTIESIEDSIALADQTLRSAGYERPRIVVAAYNPHAGDGGLMGDEEIRVIQPAVEKARQRQINCVGPLPADTLWLKVRDGDYDAVVTMYHDQGQIAIKLLGFDRGVSVLAGLPLPITTPAHGTAFDIAGQAKANLVPTKNAFTMCVNMANNRAATDGVEAAETEDA</sequence>
<dbReference type="Proteomes" id="UP000436522">
    <property type="component" value="Unassembled WGS sequence"/>
</dbReference>
<accession>A0A640VWT9</accession>
<dbReference type="PANTHER" id="PTHR30004">
    <property type="entry name" value="4-HYDROXYTHREONINE-4-PHOSPHATE DEHYDROGENASE"/>
    <property type="match status" value="1"/>
</dbReference>
<dbReference type="Gene3D" id="3.40.718.10">
    <property type="entry name" value="Isopropylmalate Dehydrogenase"/>
    <property type="match status" value="1"/>
</dbReference>
<dbReference type="SUPFAM" id="SSF53659">
    <property type="entry name" value="Isocitrate/Isopropylmalate dehydrogenase-like"/>
    <property type="match status" value="1"/>
</dbReference>
<name>A0A640VWT9_9RHOB</name>
<protein>
    <submittedName>
        <fullName evidence="4">4-hydroxythreonine-4-phosphate dehydrogenase</fullName>
    </submittedName>
</protein>
<evidence type="ECO:0000256" key="2">
    <source>
        <dbReference type="ARBA" id="ARBA00023002"/>
    </source>
</evidence>
<dbReference type="EMBL" id="BLIV01000011">
    <property type="protein sequence ID" value="GFE52367.1"/>
    <property type="molecule type" value="Genomic_DNA"/>
</dbReference>
<organism evidence="4 5">
    <name type="scientific">Roseobacter cerasinus</name>
    <dbReference type="NCBI Taxonomy" id="2602289"/>
    <lineage>
        <taxon>Bacteria</taxon>
        <taxon>Pseudomonadati</taxon>
        <taxon>Pseudomonadota</taxon>
        <taxon>Alphaproteobacteria</taxon>
        <taxon>Rhodobacterales</taxon>
        <taxon>Roseobacteraceae</taxon>
        <taxon>Roseobacter</taxon>
    </lineage>
</organism>
<keyword evidence="5" id="KW-1185">Reference proteome</keyword>
<dbReference type="AlphaFoldDB" id="A0A640VWT9"/>
<keyword evidence="1" id="KW-0479">Metal-binding</keyword>
<reference evidence="4 5" key="1">
    <citation type="submission" date="2019-12" db="EMBL/GenBank/DDBJ databases">
        <title>Roseobacter cerasinus sp. nov., isolated from seawater around aquaculture.</title>
        <authorList>
            <person name="Muramatsu S."/>
            <person name="Takabe Y."/>
            <person name="Mori K."/>
            <person name="Takaichi S."/>
            <person name="Hanada S."/>
        </authorList>
    </citation>
    <scope>NUCLEOTIDE SEQUENCE [LARGE SCALE GENOMIC DNA]</scope>
    <source>
        <strain evidence="4 5">AI77</strain>
    </source>
</reference>
<dbReference type="GO" id="GO:0016491">
    <property type="term" value="F:oxidoreductase activity"/>
    <property type="evidence" value="ECO:0007669"/>
    <property type="project" value="UniProtKB-KW"/>
</dbReference>
<dbReference type="InterPro" id="IPR005255">
    <property type="entry name" value="PdxA_fam"/>
</dbReference>
<dbReference type="Pfam" id="PF04166">
    <property type="entry name" value="PdxA"/>
    <property type="match status" value="1"/>
</dbReference>
<dbReference type="RefSeq" id="WP_159980919.1">
    <property type="nucleotide sequence ID" value="NZ_BLIV01000011.1"/>
</dbReference>
<proteinExistence type="predicted"/>
<dbReference type="GO" id="GO:0051287">
    <property type="term" value="F:NAD binding"/>
    <property type="evidence" value="ECO:0007669"/>
    <property type="project" value="InterPro"/>
</dbReference>
<keyword evidence="3" id="KW-0520">NAD</keyword>
<dbReference type="OrthoDB" id="9801783at2"/>
<evidence type="ECO:0000313" key="5">
    <source>
        <dbReference type="Proteomes" id="UP000436522"/>
    </source>
</evidence>
<keyword evidence="2" id="KW-0560">Oxidoreductase</keyword>